<accession>A0AAV8XI51</accession>
<evidence type="ECO:0000313" key="2">
    <source>
        <dbReference type="Proteomes" id="UP001162162"/>
    </source>
</evidence>
<comment type="caution">
    <text evidence="1">The sequence shown here is derived from an EMBL/GenBank/DDBJ whole genome shotgun (WGS) entry which is preliminary data.</text>
</comment>
<protein>
    <submittedName>
        <fullName evidence="1">Uncharacterized protein</fullName>
    </submittedName>
</protein>
<sequence>MAPKLLTPEQKESRLNICTDIQNNTDTDPGLLDTMTLKGTRFESVEAVGPKSTLTYSGLWREAEAIVGVDDTFFLPTSTDSNLFKI</sequence>
<name>A0AAV8XI51_9CUCU</name>
<organism evidence="1 2">
    <name type="scientific">Aromia moschata</name>
    <dbReference type="NCBI Taxonomy" id="1265417"/>
    <lineage>
        <taxon>Eukaryota</taxon>
        <taxon>Metazoa</taxon>
        <taxon>Ecdysozoa</taxon>
        <taxon>Arthropoda</taxon>
        <taxon>Hexapoda</taxon>
        <taxon>Insecta</taxon>
        <taxon>Pterygota</taxon>
        <taxon>Neoptera</taxon>
        <taxon>Endopterygota</taxon>
        <taxon>Coleoptera</taxon>
        <taxon>Polyphaga</taxon>
        <taxon>Cucujiformia</taxon>
        <taxon>Chrysomeloidea</taxon>
        <taxon>Cerambycidae</taxon>
        <taxon>Cerambycinae</taxon>
        <taxon>Callichromatini</taxon>
        <taxon>Aromia</taxon>
    </lineage>
</organism>
<reference evidence="1" key="1">
    <citation type="journal article" date="2023" name="Insect Mol. Biol.">
        <title>Genome sequencing provides insights into the evolution of gene families encoding plant cell wall-degrading enzymes in longhorned beetles.</title>
        <authorList>
            <person name="Shin N.R."/>
            <person name="Okamura Y."/>
            <person name="Kirsch R."/>
            <person name="Pauchet Y."/>
        </authorList>
    </citation>
    <scope>NUCLEOTIDE SEQUENCE</scope>
    <source>
        <strain evidence="1">AMC_N1</strain>
    </source>
</reference>
<dbReference type="Proteomes" id="UP001162162">
    <property type="component" value="Unassembled WGS sequence"/>
</dbReference>
<gene>
    <name evidence="1" type="ORF">NQ318_004703</name>
</gene>
<dbReference type="EMBL" id="JAPWTK010000582">
    <property type="protein sequence ID" value="KAJ8938133.1"/>
    <property type="molecule type" value="Genomic_DNA"/>
</dbReference>
<dbReference type="AlphaFoldDB" id="A0AAV8XI51"/>
<keyword evidence="2" id="KW-1185">Reference proteome</keyword>
<evidence type="ECO:0000313" key="1">
    <source>
        <dbReference type="EMBL" id="KAJ8938133.1"/>
    </source>
</evidence>
<proteinExistence type="predicted"/>